<dbReference type="GO" id="GO:0006629">
    <property type="term" value="P:lipid metabolic process"/>
    <property type="evidence" value="ECO:0007669"/>
    <property type="project" value="UniProtKB-KW"/>
</dbReference>
<name>A0A6C0AF26_9ZZZZ</name>
<evidence type="ECO:0000313" key="3">
    <source>
        <dbReference type="EMBL" id="QHS78387.1"/>
    </source>
</evidence>
<organism evidence="3">
    <name type="scientific">viral metagenome</name>
    <dbReference type="NCBI Taxonomy" id="1070528"/>
    <lineage>
        <taxon>unclassified sequences</taxon>
        <taxon>metagenomes</taxon>
        <taxon>organismal metagenomes</taxon>
    </lineage>
</organism>
<dbReference type="Gene3D" id="3.40.1090.10">
    <property type="entry name" value="Cytosolic phospholipase A2 catalytic domain"/>
    <property type="match status" value="1"/>
</dbReference>
<sequence>MSITYEKKFKAFISPISGGRFISQVACMQELFKAQLINNNGKYNGSEDHPDIMLGSSGGNFANYAALSGNFTECGILKSVLKIKSDMFIKSWATSAFEFLPSWLGGIFNGNYYDRGYGGKNLFKSIFNEITITNVEIWTGTYDEKNKQSKFFCNLDSSKSLINPYFFMNEEHMYGSAPLEFLDGNIELIADAVLASASIPLVVKGKEINGEIYSDGGCCYPSPISVFSNEISRIVLNRNKLTNSNKLLEDANGNIFESVNNVSNNSIYIIDEKDSVKLSNNLIIKSIRPLRLYYFCPYEMGESKVNEDRPIGIPLGIRVFSQVMNSNMLNDKNAAIRTLRSVSEDREVMYSSYYNMNTLKLCQILKLLETKLHYLIIFSPHGSPQVDIFNLKKEETIEEINKVRENYTVEIYYCNY</sequence>
<accession>A0A6C0AF26</accession>
<dbReference type="EMBL" id="MN740596">
    <property type="protein sequence ID" value="QHS78387.1"/>
    <property type="molecule type" value="Genomic_DNA"/>
</dbReference>
<evidence type="ECO:0000256" key="1">
    <source>
        <dbReference type="ARBA" id="ARBA00023098"/>
    </source>
</evidence>
<dbReference type="AlphaFoldDB" id="A0A6C0AF26"/>
<dbReference type="InterPro" id="IPR002641">
    <property type="entry name" value="PNPLA_dom"/>
</dbReference>
<dbReference type="Pfam" id="PF01734">
    <property type="entry name" value="Patatin"/>
    <property type="match status" value="1"/>
</dbReference>
<keyword evidence="1" id="KW-0443">Lipid metabolism</keyword>
<evidence type="ECO:0000259" key="2">
    <source>
        <dbReference type="Pfam" id="PF01734"/>
    </source>
</evidence>
<reference evidence="3" key="1">
    <citation type="journal article" date="2020" name="Nature">
        <title>Giant virus diversity and host interactions through global metagenomics.</title>
        <authorList>
            <person name="Schulz F."/>
            <person name="Roux S."/>
            <person name="Paez-Espino D."/>
            <person name="Jungbluth S."/>
            <person name="Walsh D.A."/>
            <person name="Denef V.J."/>
            <person name="McMahon K.D."/>
            <person name="Konstantinidis K.T."/>
            <person name="Eloe-Fadrosh E.A."/>
            <person name="Kyrpides N.C."/>
            <person name="Woyke T."/>
        </authorList>
    </citation>
    <scope>NUCLEOTIDE SEQUENCE</scope>
    <source>
        <strain evidence="3">GVMAG-S-1021933-23</strain>
    </source>
</reference>
<dbReference type="SUPFAM" id="SSF52151">
    <property type="entry name" value="FabD/lysophospholipase-like"/>
    <property type="match status" value="1"/>
</dbReference>
<feature type="domain" description="PNPLA" evidence="2">
    <location>
        <begin position="20"/>
        <end position="226"/>
    </location>
</feature>
<proteinExistence type="predicted"/>
<protein>
    <recommendedName>
        <fullName evidence="2">PNPLA domain-containing protein</fullName>
    </recommendedName>
</protein>
<dbReference type="InterPro" id="IPR016035">
    <property type="entry name" value="Acyl_Trfase/lysoPLipase"/>
</dbReference>